<organism evidence="4 5">
    <name type="scientific">Coptis chinensis</name>
    <dbReference type="NCBI Taxonomy" id="261450"/>
    <lineage>
        <taxon>Eukaryota</taxon>
        <taxon>Viridiplantae</taxon>
        <taxon>Streptophyta</taxon>
        <taxon>Embryophyta</taxon>
        <taxon>Tracheophyta</taxon>
        <taxon>Spermatophyta</taxon>
        <taxon>Magnoliopsida</taxon>
        <taxon>Ranunculales</taxon>
        <taxon>Ranunculaceae</taxon>
        <taxon>Coptidoideae</taxon>
        <taxon>Coptis</taxon>
    </lineage>
</organism>
<dbReference type="FunFam" id="1.25.40.10:FF:001531">
    <property type="entry name" value="Pentatricopeptide repeat-containing protein At4g16835, mitochondrial"/>
    <property type="match status" value="1"/>
</dbReference>
<dbReference type="GO" id="GO:0008270">
    <property type="term" value="F:zinc ion binding"/>
    <property type="evidence" value="ECO:0007669"/>
    <property type="project" value="InterPro"/>
</dbReference>
<dbReference type="InterPro" id="IPR046848">
    <property type="entry name" value="E_motif"/>
</dbReference>
<feature type="repeat" description="PPR" evidence="2">
    <location>
        <begin position="170"/>
        <end position="200"/>
    </location>
</feature>
<dbReference type="InterPro" id="IPR032867">
    <property type="entry name" value="DYW_dom"/>
</dbReference>
<dbReference type="InterPro" id="IPR002885">
    <property type="entry name" value="PPR_rpt"/>
</dbReference>
<evidence type="ECO:0000313" key="5">
    <source>
        <dbReference type="Proteomes" id="UP000631114"/>
    </source>
</evidence>
<dbReference type="PANTHER" id="PTHR47926">
    <property type="entry name" value="PENTATRICOPEPTIDE REPEAT-CONTAINING PROTEIN"/>
    <property type="match status" value="1"/>
</dbReference>
<dbReference type="GO" id="GO:0003723">
    <property type="term" value="F:RNA binding"/>
    <property type="evidence" value="ECO:0007669"/>
    <property type="project" value="InterPro"/>
</dbReference>
<reference evidence="4 5" key="1">
    <citation type="submission" date="2020-10" db="EMBL/GenBank/DDBJ databases">
        <title>The Coptis chinensis genome and diversification of protoberbering-type alkaloids.</title>
        <authorList>
            <person name="Wang B."/>
            <person name="Shu S."/>
            <person name="Song C."/>
            <person name="Liu Y."/>
        </authorList>
    </citation>
    <scope>NUCLEOTIDE SEQUENCE [LARGE SCALE GENOMIC DNA]</scope>
    <source>
        <strain evidence="4">HL-2020</strain>
        <tissue evidence="4">Leaf</tissue>
    </source>
</reference>
<dbReference type="Pfam" id="PF13041">
    <property type="entry name" value="PPR_2"/>
    <property type="match status" value="2"/>
</dbReference>
<keyword evidence="1" id="KW-0677">Repeat</keyword>
<evidence type="ECO:0000313" key="4">
    <source>
        <dbReference type="EMBL" id="KAF9591217.1"/>
    </source>
</evidence>
<dbReference type="InterPro" id="IPR011990">
    <property type="entry name" value="TPR-like_helical_dom_sf"/>
</dbReference>
<keyword evidence="5" id="KW-1185">Reference proteome</keyword>
<feature type="repeat" description="PPR" evidence="2">
    <location>
        <begin position="271"/>
        <end position="301"/>
    </location>
</feature>
<feature type="repeat" description="PPR" evidence="2">
    <location>
        <begin position="45"/>
        <end position="80"/>
    </location>
</feature>
<protein>
    <recommendedName>
        <fullName evidence="3">DYW domain-containing protein</fullName>
    </recommendedName>
</protein>
<dbReference type="FunFam" id="1.25.40.10:FF:000144">
    <property type="entry name" value="Pentatricopeptide repeat-containing protein, mitochondrial"/>
    <property type="match status" value="1"/>
</dbReference>
<dbReference type="OrthoDB" id="185373at2759"/>
<dbReference type="SUPFAM" id="SSF48452">
    <property type="entry name" value="TPR-like"/>
    <property type="match status" value="2"/>
</dbReference>
<dbReference type="InterPro" id="IPR046960">
    <property type="entry name" value="PPR_At4g14850-like_plant"/>
</dbReference>
<name>A0A835LG44_9MAGN</name>
<dbReference type="PROSITE" id="PS51375">
    <property type="entry name" value="PPR"/>
    <property type="match status" value="6"/>
</dbReference>
<evidence type="ECO:0000256" key="1">
    <source>
        <dbReference type="ARBA" id="ARBA00022737"/>
    </source>
</evidence>
<sequence>MISLSSQSQPLDLNIVSSNKMITNYIRSGDLNSARAVFENMIVKTTVTWNSILAGYSKKPGKLNEAIKLFDEIPEPDVFSYNTMLACYFHNFDIENAWAFFHRIPFKDIACWNTMISGLSQNGEMSEAMELFSTMPEKNSVSWSAMISGFVETGDLDAAVGLFQRAPVKSVVAWTAMVTGYMKFRKIELAEKMFEEMPVRNLVSWNCMISGYVENCRAEDGLKLFRKMVGLGVKPNPSSFSSVLLGCSNLSALELGKQVHQYACKSPLYFNTTVGTSLLSMYCKCGELDDAGKLFGEVRQKDTVSWNSMISGYAQHGFGRKALGLFGEMNRRRVKPDWITFVAVLSACNHAGLVDLGVQYFDSMETEYGIEARPDHYACIVDLLGRAGLLNKAVEVIKRMPFKPHCAIFGTLLGACRTHKNSEVAEYAAQNLLDLDPTSAAGYVQLANVYAAMNKWDQVGRVRQLMKDNKVVKSPGYSWIEIKSVVHEFRSGDRLHPELALIHQKLNELEKSMKLAGYKLDLDFALHDVGEEQKEMLLMRHSEKLAVAFGLISSPPGTRIRVFKNLRICGDCHNAIKYISDIERREIIVRDTIRFHHFRNGNCSCGDYWDHNEMVAAKQAGGATTEEHAMVQTTDNELALTLAQQEK</sequence>
<feature type="domain" description="DYW" evidence="3">
    <location>
        <begin position="517"/>
        <end position="609"/>
    </location>
</feature>
<dbReference type="Gene3D" id="1.25.40.10">
    <property type="entry name" value="Tetratricopeptide repeat domain"/>
    <property type="match status" value="3"/>
</dbReference>
<dbReference type="Proteomes" id="UP000631114">
    <property type="component" value="Unassembled WGS sequence"/>
</dbReference>
<gene>
    <name evidence="4" type="ORF">IFM89_002872</name>
</gene>
<dbReference type="EMBL" id="JADFTS010000008">
    <property type="protein sequence ID" value="KAF9591217.1"/>
    <property type="molecule type" value="Genomic_DNA"/>
</dbReference>
<dbReference type="FunFam" id="1.25.40.10:FF:000553">
    <property type="entry name" value="Pentatricopeptide repeat-containing protein, mitochondrial"/>
    <property type="match status" value="1"/>
</dbReference>
<evidence type="ECO:0000259" key="3">
    <source>
        <dbReference type="Pfam" id="PF14432"/>
    </source>
</evidence>
<proteinExistence type="predicted"/>
<dbReference type="Pfam" id="PF14432">
    <property type="entry name" value="DYW_deaminase"/>
    <property type="match status" value="1"/>
</dbReference>
<feature type="repeat" description="PPR" evidence="2">
    <location>
        <begin position="108"/>
        <end position="142"/>
    </location>
</feature>
<feature type="repeat" description="PPR" evidence="2">
    <location>
        <begin position="302"/>
        <end position="336"/>
    </location>
</feature>
<comment type="caution">
    <text evidence="4">The sequence shown here is derived from an EMBL/GenBank/DDBJ whole genome shotgun (WGS) entry which is preliminary data.</text>
</comment>
<dbReference type="NCBIfam" id="TIGR00756">
    <property type="entry name" value="PPR"/>
    <property type="match status" value="6"/>
</dbReference>
<feature type="repeat" description="PPR" evidence="2">
    <location>
        <begin position="201"/>
        <end position="235"/>
    </location>
</feature>
<dbReference type="Pfam" id="PF01535">
    <property type="entry name" value="PPR"/>
    <property type="match status" value="6"/>
</dbReference>
<dbReference type="AlphaFoldDB" id="A0A835LG44"/>
<accession>A0A835LG44</accession>
<dbReference type="Pfam" id="PF20431">
    <property type="entry name" value="E_motif"/>
    <property type="match status" value="1"/>
</dbReference>
<evidence type="ECO:0000256" key="2">
    <source>
        <dbReference type="PROSITE-ProRule" id="PRU00708"/>
    </source>
</evidence>
<dbReference type="PANTHER" id="PTHR47926:SF410">
    <property type="entry name" value="(WILD MALAYSIAN BANANA) HYPOTHETICAL PROTEIN"/>
    <property type="match status" value="1"/>
</dbReference>
<dbReference type="FunFam" id="1.25.40.10:FF:001074">
    <property type="entry name" value="Pentatricopeptide repeat-containing protein, mitochondrial"/>
    <property type="match status" value="1"/>
</dbReference>
<dbReference type="GO" id="GO:0009451">
    <property type="term" value="P:RNA modification"/>
    <property type="evidence" value="ECO:0007669"/>
    <property type="project" value="InterPro"/>
</dbReference>